<dbReference type="PATRIC" id="fig|1423790.3.peg.455"/>
<feature type="transmembrane region" description="Helical" evidence="2">
    <location>
        <begin position="12"/>
        <end position="35"/>
    </location>
</feature>
<name>I7LEK7_9LACO</name>
<feature type="region of interest" description="Disordered" evidence="1">
    <location>
        <begin position="156"/>
        <end position="179"/>
    </location>
</feature>
<evidence type="ECO:0000313" key="3">
    <source>
        <dbReference type="EMBL" id="CCI85858.1"/>
    </source>
</evidence>
<keyword evidence="4" id="KW-1185">Reference proteome</keyword>
<dbReference type="AlphaFoldDB" id="I7LEK7"/>
<proteinExistence type="predicted"/>
<keyword evidence="2" id="KW-0812">Transmembrane</keyword>
<protein>
    <recommendedName>
        <fullName evidence="5">Competence protein ComGF</fullName>
    </recommendedName>
</protein>
<organism evidence="3 4">
    <name type="scientific">Lactobacillus pasteurii DSM 23907 = CRBIP 24.76</name>
    <dbReference type="NCBI Taxonomy" id="1423790"/>
    <lineage>
        <taxon>Bacteria</taxon>
        <taxon>Bacillati</taxon>
        <taxon>Bacillota</taxon>
        <taxon>Bacilli</taxon>
        <taxon>Lactobacillales</taxon>
        <taxon>Lactobacillaceae</taxon>
        <taxon>Lactobacillus</taxon>
    </lineage>
</organism>
<dbReference type="RefSeq" id="WP_009560419.1">
    <property type="nucleotide sequence ID" value="NZ_AYZN01000001.1"/>
</dbReference>
<keyword evidence="2" id="KW-0472">Membrane</keyword>
<evidence type="ECO:0000256" key="2">
    <source>
        <dbReference type="SAM" id="Phobius"/>
    </source>
</evidence>
<evidence type="ECO:0000313" key="4">
    <source>
        <dbReference type="Proteomes" id="UP000009311"/>
    </source>
</evidence>
<dbReference type="EMBL" id="CAKD01000024">
    <property type="protein sequence ID" value="CCI85858.1"/>
    <property type="molecule type" value="Genomic_DNA"/>
</dbReference>
<sequence>MTENTPVKAKGFLLGEAMLAILITTVVIITLQMLLQSLRDAHRQSVHQTDVAYAYTQFYRFIHDDDVEKVVANLQGSSFKIASFKIKKATDEKIYYIEQYGNMIRVRGSKGGHMPLLLNIKGTSTSFSTNKDRIRIILTEKDGRVSYLYFKLDQEDDKDKDKEKDHDKEDKKGKSQRPT</sequence>
<dbReference type="OrthoDB" id="2318325at2"/>
<comment type="caution">
    <text evidence="3">The sequence shown here is derived from an EMBL/GenBank/DDBJ whole genome shotgun (WGS) entry which is preliminary data.</text>
</comment>
<accession>I7LEK7</accession>
<dbReference type="Pfam" id="PF15980">
    <property type="entry name" value="ComGF"/>
    <property type="match status" value="1"/>
</dbReference>
<keyword evidence="2" id="KW-1133">Transmembrane helix</keyword>
<dbReference type="eggNOG" id="COG4940">
    <property type="taxonomic scope" value="Bacteria"/>
</dbReference>
<dbReference type="InterPro" id="IPR016977">
    <property type="entry name" value="ComGF"/>
</dbReference>
<reference evidence="3 4" key="1">
    <citation type="submission" date="2012-06" db="EMBL/GenBank/DDBJ databases">
        <title>Draft Genome Sequence of Lactobacillus pasteurii CRBIP 24.76T.</title>
        <authorList>
            <person name="Cousin S."/>
            <person name="Bouchier C."/>
            <person name="Loux V."/>
            <person name="Ma L."/>
            <person name="Creno S."/>
            <person name="Bizet C."/>
            <person name="Clermont D."/>
        </authorList>
    </citation>
    <scope>NUCLEOTIDE SEQUENCE [LARGE SCALE GENOMIC DNA]</scope>
    <source>
        <strain evidence="4">CRBIP 24.76T</strain>
    </source>
</reference>
<evidence type="ECO:0000256" key="1">
    <source>
        <dbReference type="SAM" id="MobiDB-lite"/>
    </source>
</evidence>
<dbReference type="Proteomes" id="UP000009311">
    <property type="component" value="Unassembled WGS sequence"/>
</dbReference>
<evidence type="ECO:0008006" key="5">
    <source>
        <dbReference type="Google" id="ProtNLM"/>
    </source>
</evidence>
<gene>
    <name evidence="3" type="ORF">BN53_07170</name>
</gene>
<dbReference type="STRING" id="1423790.BN53_07170"/>
<feature type="compositionally biased region" description="Basic and acidic residues" evidence="1">
    <location>
        <begin position="157"/>
        <end position="173"/>
    </location>
</feature>